<organism evidence="2 3">
    <name type="scientific">Mannheimia succiniciproducens (strain KCTC 0769BP / MBEL55E)</name>
    <dbReference type="NCBI Taxonomy" id="221988"/>
    <lineage>
        <taxon>Bacteria</taxon>
        <taxon>Pseudomonadati</taxon>
        <taxon>Pseudomonadota</taxon>
        <taxon>Gammaproteobacteria</taxon>
        <taxon>Pasteurellales</taxon>
        <taxon>Pasteurellaceae</taxon>
        <taxon>Basfia</taxon>
    </lineage>
</organism>
<keyword evidence="1" id="KW-1015">Disulfide bond</keyword>
<sequence length="60" mass="6673">MESRDIGAYDSCPSGCKYCYANKSSAKARACSNITIRIRPYCSGICVKRMLSLKARKKAF</sequence>
<evidence type="ECO:0000313" key="3">
    <source>
        <dbReference type="Proteomes" id="UP000000607"/>
    </source>
</evidence>
<dbReference type="SUPFAM" id="SSF57247">
    <property type="entry name" value="Bowman-Birk inhibitor, BBI"/>
    <property type="match status" value="1"/>
</dbReference>
<dbReference type="AlphaFoldDB" id="Q65SS1"/>
<dbReference type="HOGENOM" id="CLU_2936162_0_0_6"/>
<accession>Q65SS1</accession>
<dbReference type="KEGG" id="msu:MS1382"/>
<dbReference type="RefSeq" id="WP_011200556.1">
    <property type="nucleotide sequence ID" value="NC_006300.1"/>
</dbReference>
<dbReference type="Proteomes" id="UP000000607">
    <property type="component" value="Chromosome"/>
</dbReference>
<proteinExistence type="predicted"/>
<evidence type="ECO:0000256" key="1">
    <source>
        <dbReference type="ARBA" id="ARBA00023157"/>
    </source>
</evidence>
<dbReference type="STRING" id="221988.MS1382"/>
<gene>
    <name evidence="2" type="ordered locus">MS1382</name>
</gene>
<protein>
    <submittedName>
        <fullName evidence="2">Uncharacterized protein</fullName>
    </submittedName>
</protein>
<dbReference type="InterPro" id="IPR035995">
    <property type="entry name" value="Bowman-Birk_prot_inh"/>
</dbReference>
<evidence type="ECO:0000313" key="2">
    <source>
        <dbReference type="EMBL" id="AAU37989.1"/>
    </source>
</evidence>
<reference evidence="2 3" key="1">
    <citation type="journal article" date="2004" name="Nat. Biotechnol.">
        <title>The genome sequence of the capnophilic rumen bacterium Mannheimia succiniciproducens.</title>
        <authorList>
            <person name="Hong S.H."/>
            <person name="Kim J.S."/>
            <person name="Lee S.Y."/>
            <person name="In Y.H."/>
            <person name="Choi S.S."/>
            <person name="Rih J.-K."/>
            <person name="Kim C.H."/>
            <person name="Jeong H."/>
            <person name="Hur C.G."/>
            <person name="Kim J.J."/>
        </authorList>
    </citation>
    <scope>NUCLEOTIDE SEQUENCE [LARGE SCALE GENOMIC DNA]</scope>
    <source>
        <strain evidence="3">KCTC 0769BP / MBEL55E</strain>
    </source>
</reference>
<name>Q65SS1_MANSM</name>
<dbReference type="GO" id="GO:0005576">
    <property type="term" value="C:extracellular region"/>
    <property type="evidence" value="ECO:0007669"/>
    <property type="project" value="InterPro"/>
</dbReference>
<dbReference type="EMBL" id="AE016827">
    <property type="protein sequence ID" value="AAU37989.1"/>
    <property type="molecule type" value="Genomic_DNA"/>
</dbReference>
<dbReference type="GO" id="GO:0004867">
    <property type="term" value="F:serine-type endopeptidase inhibitor activity"/>
    <property type="evidence" value="ECO:0007669"/>
    <property type="project" value="InterPro"/>
</dbReference>
<keyword evidence="3" id="KW-1185">Reference proteome</keyword>